<evidence type="ECO:0000256" key="1">
    <source>
        <dbReference type="SAM" id="Phobius"/>
    </source>
</evidence>
<name>X1V5D7_9ZZZZ</name>
<organism evidence="2">
    <name type="scientific">marine sediment metagenome</name>
    <dbReference type="NCBI Taxonomy" id="412755"/>
    <lineage>
        <taxon>unclassified sequences</taxon>
        <taxon>metagenomes</taxon>
        <taxon>ecological metagenomes</taxon>
    </lineage>
</organism>
<comment type="caution">
    <text evidence="2">The sequence shown here is derived from an EMBL/GenBank/DDBJ whole genome shotgun (WGS) entry which is preliminary data.</text>
</comment>
<keyword evidence="1" id="KW-0472">Membrane</keyword>
<reference evidence="2" key="1">
    <citation type="journal article" date="2014" name="Front. Microbiol.">
        <title>High frequency of phylogenetically diverse reductive dehalogenase-homologous genes in deep subseafloor sedimentary metagenomes.</title>
        <authorList>
            <person name="Kawai M."/>
            <person name="Futagami T."/>
            <person name="Toyoda A."/>
            <person name="Takaki Y."/>
            <person name="Nishi S."/>
            <person name="Hori S."/>
            <person name="Arai W."/>
            <person name="Tsubouchi T."/>
            <person name="Morono Y."/>
            <person name="Uchiyama I."/>
            <person name="Ito T."/>
            <person name="Fujiyama A."/>
            <person name="Inagaki F."/>
            <person name="Takami H."/>
        </authorList>
    </citation>
    <scope>NUCLEOTIDE SEQUENCE</scope>
    <source>
        <strain evidence="2">Expedition CK06-06</strain>
    </source>
</reference>
<feature type="transmembrane region" description="Helical" evidence="1">
    <location>
        <begin position="23"/>
        <end position="41"/>
    </location>
</feature>
<dbReference type="AlphaFoldDB" id="X1V5D7"/>
<feature type="transmembrane region" description="Helical" evidence="1">
    <location>
        <begin position="113"/>
        <end position="134"/>
    </location>
</feature>
<gene>
    <name evidence="2" type="ORF">S12H4_41999</name>
</gene>
<keyword evidence="1" id="KW-0812">Transmembrane</keyword>
<accession>X1V5D7</accession>
<keyword evidence="1" id="KW-1133">Transmembrane helix</keyword>
<feature type="transmembrane region" description="Helical" evidence="1">
    <location>
        <begin position="85"/>
        <end position="106"/>
    </location>
</feature>
<feature type="transmembrane region" description="Helical" evidence="1">
    <location>
        <begin position="53"/>
        <end position="73"/>
    </location>
</feature>
<evidence type="ECO:0000313" key="2">
    <source>
        <dbReference type="EMBL" id="GAJ10962.1"/>
    </source>
</evidence>
<dbReference type="EMBL" id="BARW01025655">
    <property type="protein sequence ID" value="GAJ10962.1"/>
    <property type="molecule type" value="Genomic_DNA"/>
</dbReference>
<protein>
    <submittedName>
        <fullName evidence="2">Uncharacterized protein</fullName>
    </submittedName>
</protein>
<proteinExistence type="predicted"/>
<feature type="non-terminal residue" evidence="2">
    <location>
        <position position="150"/>
    </location>
</feature>
<sequence length="150" mass="16648">MTDNGKNSPVKRGGRFVEWVRELVQTLFVTLLTTYLLLLLLETIFKSSVSSHMNLNYLLLIVVVVGIVAVLTTPRKVERVAREQLTPRTFIVIVCAAIGGAAIIWYKTKEMGWLSWVISAVGVGMIVLLSLLVWQGDQDEENKSGSGQDN</sequence>